<dbReference type="AlphaFoldDB" id="A0A964E5B7"/>
<reference evidence="8 9" key="1">
    <citation type="journal article" date="2021" name="Microorganisms">
        <title>Acidisoma silvae sp. nov. and Acidisomacellulosilytica sp. nov., Two Acidophilic Bacteria Isolated from Decaying Wood, Hydrolyzing Cellulose and Producing Poly-3-hydroxybutyrate.</title>
        <authorList>
            <person name="Mieszkin S."/>
            <person name="Pouder E."/>
            <person name="Uroz S."/>
            <person name="Simon-Colin C."/>
            <person name="Alain K."/>
        </authorList>
    </citation>
    <scope>NUCLEOTIDE SEQUENCE [LARGE SCALE GENOMIC DNA]</scope>
    <source>
        <strain evidence="8 9">HW T5.17</strain>
    </source>
</reference>
<comment type="subcellular location">
    <subcellularLocation>
        <location evidence="1">Cell membrane</location>
        <topology evidence="1">Multi-pass membrane protein</topology>
    </subcellularLocation>
</comment>
<dbReference type="RefSeq" id="WP_227308470.1">
    <property type="nucleotide sequence ID" value="NZ_JAESVA010000005.1"/>
</dbReference>
<evidence type="ECO:0000256" key="4">
    <source>
        <dbReference type="ARBA" id="ARBA00022989"/>
    </source>
</evidence>
<proteinExistence type="predicted"/>
<keyword evidence="4 6" id="KW-1133">Transmembrane helix</keyword>
<feature type="transmembrane region" description="Helical" evidence="6">
    <location>
        <begin position="33"/>
        <end position="59"/>
    </location>
</feature>
<evidence type="ECO:0000256" key="5">
    <source>
        <dbReference type="ARBA" id="ARBA00023136"/>
    </source>
</evidence>
<evidence type="ECO:0000313" key="9">
    <source>
        <dbReference type="Proteomes" id="UP000721844"/>
    </source>
</evidence>
<comment type="caution">
    <text evidence="8">The sequence shown here is derived from an EMBL/GenBank/DDBJ whole genome shotgun (WGS) entry which is preliminary data.</text>
</comment>
<keyword evidence="2" id="KW-1003">Cell membrane</keyword>
<evidence type="ECO:0000256" key="3">
    <source>
        <dbReference type="ARBA" id="ARBA00022692"/>
    </source>
</evidence>
<accession>A0A964E5B7</accession>
<organism evidence="8 9">
    <name type="scientific">Acidisoma cellulosilyticum</name>
    <dbReference type="NCBI Taxonomy" id="2802395"/>
    <lineage>
        <taxon>Bacteria</taxon>
        <taxon>Pseudomonadati</taxon>
        <taxon>Pseudomonadota</taxon>
        <taxon>Alphaproteobacteria</taxon>
        <taxon>Acetobacterales</taxon>
        <taxon>Acidocellaceae</taxon>
        <taxon>Acidisoma</taxon>
    </lineage>
</organism>
<protein>
    <submittedName>
        <fullName evidence="8">DMT family transporter</fullName>
    </submittedName>
</protein>
<dbReference type="SUPFAM" id="SSF103481">
    <property type="entry name" value="Multidrug resistance efflux transporter EmrE"/>
    <property type="match status" value="2"/>
</dbReference>
<dbReference type="PANTHER" id="PTHR42920:SF5">
    <property type="entry name" value="EAMA DOMAIN-CONTAINING PROTEIN"/>
    <property type="match status" value="1"/>
</dbReference>
<dbReference type="InterPro" id="IPR051258">
    <property type="entry name" value="Diverse_Substrate_Transporter"/>
</dbReference>
<feature type="transmembrane region" description="Helical" evidence="6">
    <location>
        <begin position="7"/>
        <end position="27"/>
    </location>
</feature>
<evidence type="ECO:0000256" key="1">
    <source>
        <dbReference type="ARBA" id="ARBA00004651"/>
    </source>
</evidence>
<evidence type="ECO:0000313" key="8">
    <source>
        <dbReference type="EMBL" id="MCB8881808.1"/>
    </source>
</evidence>
<feature type="transmembrane region" description="Helical" evidence="6">
    <location>
        <begin position="181"/>
        <end position="202"/>
    </location>
</feature>
<feature type="transmembrane region" description="Helical" evidence="6">
    <location>
        <begin position="150"/>
        <end position="169"/>
    </location>
</feature>
<keyword evidence="3 6" id="KW-0812">Transmembrane</keyword>
<feature type="transmembrane region" description="Helical" evidence="6">
    <location>
        <begin position="214"/>
        <end position="235"/>
    </location>
</feature>
<feature type="transmembrane region" description="Helical" evidence="6">
    <location>
        <begin position="272"/>
        <end position="289"/>
    </location>
</feature>
<feature type="domain" description="EamA" evidence="7">
    <location>
        <begin position="12"/>
        <end position="141"/>
    </location>
</feature>
<name>A0A964E5B7_9PROT</name>
<dbReference type="GO" id="GO:0005886">
    <property type="term" value="C:plasma membrane"/>
    <property type="evidence" value="ECO:0007669"/>
    <property type="project" value="UniProtKB-SubCell"/>
</dbReference>
<feature type="transmembrane region" description="Helical" evidence="6">
    <location>
        <begin position="125"/>
        <end position="144"/>
    </location>
</feature>
<dbReference type="Proteomes" id="UP000721844">
    <property type="component" value="Unassembled WGS sequence"/>
</dbReference>
<feature type="transmembrane region" description="Helical" evidence="6">
    <location>
        <begin position="100"/>
        <end position="118"/>
    </location>
</feature>
<feature type="domain" description="EamA" evidence="7">
    <location>
        <begin position="150"/>
        <end position="287"/>
    </location>
</feature>
<dbReference type="InterPro" id="IPR000620">
    <property type="entry name" value="EamA_dom"/>
</dbReference>
<evidence type="ECO:0000259" key="7">
    <source>
        <dbReference type="Pfam" id="PF00892"/>
    </source>
</evidence>
<feature type="transmembrane region" description="Helical" evidence="6">
    <location>
        <begin position="247"/>
        <end position="266"/>
    </location>
</feature>
<evidence type="ECO:0000256" key="6">
    <source>
        <dbReference type="SAM" id="Phobius"/>
    </source>
</evidence>
<dbReference type="PANTHER" id="PTHR42920">
    <property type="entry name" value="OS03G0707200 PROTEIN-RELATED"/>
    <property type="match status" value="1"/>
</dbReference>
<evidence type="ECO:0000256" key="2">
    <source>
        <dbReference type="ARBA" id="ARBA00022475"/>
    </source>
</evidence>
<sequence length="308" mass="31740">MRKADQTWSIGWADLAILGIAVIWGASYPVTKVALASASVLTVILYRFGLTGLLMSALAWRDLAAISRADLGRGVLLGAILCSIFLAEVAGIALASATNAALIISLSTLLTPMLDYGLSRRLPPLGVAVGAALAWIGIALLAGGATSWSIGDSLLLLAAGLRAVMVVTTKRVMAASTLSSTALTALQANTVAVLTLAVALAMQGPAASLIAAPIRFWASIGFLTLFCTLAAFYVQNTMVRRTSPTRVALLMGTEPLFGLALAHLLIAEPVTTATFMGAALIVGGTFLGIQAETRRIKNGASSQHLLPG</sequence>
<keyword evidence="5 6" id="KW-0472">Membrane</keyword>
<dbReference type="Pfam" id="PF00892">
    <property type="entry name" value="EamA"/>
    <property type="match status" value="2"/>
</dbReference>
<keyword evidence="9" id="KW-1185">Reference proteome</keyword>
<feature type="transmembrane region" description="Helical" evidence="6">
    <location>
        <begin position="71"/>
        <end position="94"/>
    </location>
</feature>
<dbReference type="InterPro" id="IPR037185">
    <property type="entry name" value="EmrE-like"/>
</dbReference>
<dbReference type="EMBL" id="JAESVA010000005">
    <property type="protein sequence ID" value="MCB8881808.1"/>
    <property type="molecule type" value="Genomic_DNA"/>
</dbReference>
<gene>
    <name evidence="8" type="ORF">ACELLULO517_16290</name>
</gene>